<organism evidence="2 3">
    <name type="scientific">Lasiodiplodia theobromae</name>
    <dbReference type="NCBI Taxonomy" id="45133"/>
    <lineage>
        <taxon>Eukaryota</taxon>
        <taxon>Fungi</taxon>
        <taxon>Dikarya</taxon>
        <taxon>Ascomycota</taxon>
        <taxon>Pezizomycotina</taxon>
        <taxon>Dothideomycetes</taxon>
        <taxon>Dothideomycetes incertae sedis</taxon>
        <taxon>Botryosphaeriales</taxon>
        <taxon>Botryosphaeriaceae</taxon>
        <taxon>Lasiodiplodia</taxon>
    </lineage>
</organism>
<dbReference type="EMBL" id="VCHE01000008">
    <property type="protein sequence ID" value="KAB2579199.1"/>
    <property type="molecule type" value="Genomic_DNA"/>
</dbReference>
<accession>A0A5N5DMQ2</accession>
<evidence type="ECO:0000313" key="2">
    <source>
        <dbReference type="EMBL" id="KAB2579199.1"/>
    </source>
</evidence>
<dbReference type="AlphaFoldDB" id="A0A5N5DMQ2"/>
<feature type="domain" description="SnoaL-like" evidence="1">
    <location>
        <begin position="13"/>
        <end position="121"/>
    </location>
</feature>
<dbReference type="InterPro" id="IPR032710">
    <property type="entry name" value="NTF2-like_dom_sf"/>
</dbReference>
<keyword evidence="3" id="KW-1185">Reference proteome</keyword>
<dbReference type="Proteomes" id="UP000325902">
    <property type="component" value="Unassembled WGS sequence"/>
</dbReference>
<dbReference type="InterPro" id="IPR037401">
    <property type="entry name" value="SnoaL-like"/>
</dbReference>
<dbReference type="Gene3D" id="3.10.450.50">
    <property type="match status" value="1"/>
</dbReference>
<protein>
    <recommendedName>
        <fullName evidence="1">SnoaL-like domain-containing protein</fullName>
    </recommendedName>
</protein>
<gene>
    <name evidence="2" type="ORF">DBV05_g2196</name>
</gene>
<evidence type="ECO:0000313" key="3">
    <source>
        <dbReference type="Proteomes" id="UP000325902"/>
    </source>
</evidence>
<dbReference type="SUPFAM" id="SSF54427">
    <property type="entry name" value="NTF2-like"/>
    <property type="match status" value="1"/>
</dbReference>
<sequence>MPRYASRDHILEVFSHMAVGDYDGFFANVVPDVEWTVQSKTILGGTYHSRDEFRAKTFGRLGRIMDPEHPVHPVVHNVVGGGDDEWAMVEMTNTSKTKTGLDYNNTFCWATRWNEEGKIVQVRAYLDTALVQHIVDGTEGKI</sequence>
<name>A0A5N5DMQ2_9PEZI</name>
<evidence type="ECO:0000259" key="1">
    <source>
        <dbReference type="Pfam" id="PF12680"/>
    </source>
</evidence>
<dbReference type="Pfam" id="PF12680">
    <property type="entry name" value="SnoaL_2"/>
    <property type="match status" value="1"/>
</dbReference>
<dbReference type="OrthoDB" id="10264449at2759"/>
<dbReference type="PANTHER" id="PTHR41252">
    <property type="entry name" value="BLR2505 PROTEIN"/>
    <property type="match status" value="1"/>
</dbReference>
<reference evidence="2 3" key="1">
    <citation type="journal article" date="2019" name="Sci. Rep.">
        <title>A multi-omics analysis of the grapevine pathogen Lasiodiplodia theobromae reveals that temperature affects the expression of virulence- and pathogenicity-related genes.</title>
        <authorList>
            <person name="Felix C."/>
            <person name="Meneses R."/>
            <person name="Goncalves M.F.M."/>
            <person name="Tilleman L."/>
            <person name="Duarte A.S."/>
            <person name="Jorrin-Novo J.V."/>
            <person name="Van de Peer Y."/>
            <person name="Deforce D."/>
            <person name="Van Nieuwerburgh F."/>
            <person name="Esteves A.C."/>
            <person name="Alves A."/>
        </authorList>
    </citation>
    <scope>NUCLEOTIDE SEQUENCE [LARGE SCALE GENOMIC DNA]</scope>
    <source>
        <strain evidence="2 3">LA-SOL3</strain>
    </source>
</reference>
<comment type="caution">
    <text evidence="2">The sequence shown here is derived from an EMBL/GenBank/DDBJ whole genome shotgun (WGS) entry which is preliminary data.</text>
</comment>
<proteinExistence type="predicted"/>
<dbReference type="PANTHER" id="PTHR41252:SF1">
    <property type="entry name" value="BLR2505 PROTEIN"/>
    <property type="match status" value="1"/>
</dbReference>